<evidence type="ECO:0000256" key="11">
    <source>
        <dbReference type="ARBA" id="ARBA00023136"/>
    </source>
</evidence>
<dbReference type="EMBL" id="CP021112">
    <property type="protein sequence ID" value="ARP99096.1"/>
    <property type="molecule type" value="Genomic_DNA"/>
</dbReference>
<protein>
    <recommendedName>
        <fullName evidence="3">histidine kinase</fullName>
        <ecNumber evidence="3">2.7.13.3</ecNumber>
    </recommendedName>
</protein>
<evidence type="ECO:0000256" key="1">
    <source>
        <dbReference type="ARBA" id="ARBA00000085"/>
    </source>
</evidence>
<dbReference type="GO" id="GO:0016020">
    <property type="term" value="C:membrane"/>
    <property type="evidence" value="ECO:0007669"/>
    <property type="project" value="UniProtKB-SubCell"/>
</dbReference>
<evidence type="ECO:0000256" key="4">
    <source>
        <dbReference type="ARBA" id="ARBA00022553"/>
    </source>
</evidence>
<dbReference type="SMART" id="SM01079">
    <property type="entry name" value="CHASE"/>
    <property type="match status" value="1"/>
</dbReference>
<comment type="catalytic activity">
    <reaction evidence="1">
        <text>ATP + protein L-histidine = ADP + protein N-phospho-L-histidine.</text>
        <dbReference type="EC" id="2.7.13.3"/>
    </reaction>
</comment>
<evidence type="ECO:0000256" key="2">
    <source>
        <dbReference type="ARBA" id="ARBA00004370"/>
    </source>
</evidence>
<dbReference type="Pfam" id="PF03924">
    <property type="entry name" value="CHASE"/>
    <property type="match status" value="1"/>
</dbReference>
<dbReference type="OrthoDB" id="7185134at2"/>
<dbReference type="STRING" id="1235591.CAK95_08365"/>
<keyword evidence="13" id="KW-1185">Reference proteome</keyword>
<dbReference type="InterPro" id="IPR042240">
    <property type="entry name" value="CHASE_sf"/>
</dbReference>
<evidence type="ECO:0000256" key="6">
    <source>
        <dbReference type="ARBA" id="ARBA00022692"/>
    </source>
</evidence>
<dbReference type="Gene3D" id="3.30.565.10">
    <property type="entry name" value="Histidine kinase-like ATPase, C-terminal domain"/>
    <property type="match status" value="1"/>
</dbReference>
<keyword evidence="6" id="KW-0812">Transmembrane</keyword>
<evidence type="ECO:0000256" key="10">
    <source>
        <dbReference type="ARBA" id="ARBA00022989"/>
    </source>
</evidence>
<name>A0A1W6ZNW9_9HYPH</name>
<proteinExistence type="predicted"/>
<dbReference type="PROSITE" id="PS50839">
    <property type="entry name" value="CHASE"/>
    <property type="match status" value="1"/>
</dbReference>
<dbReference type="PANTHER" id="PTHR41523">
    <property type="entry name" value="TWO-COMPONENT SYSTEM SENSOR PROTEIN"/>
    <property type="match status" value="1"/>
</dbReference>
<accession>A0A1W6ZNW9</accession>
<evidence type="ECO:0000256" key="5">
    <source>
        <dbReference type="ARBA" id="ARBA00022679"/>
    </source>
</evidence>
<dbReference type="Gene3D" id="3.30.450.350">
    <property type="entry name" value="CHASE domain"/>
    <property type="match status" value="1"/>
</dbReference>
<comment type="subcellular location">
    <subcellularLocation>
        <location evidence="2">Membrane</location>
    </subcellularLocation>
</comment>
<evidence type="ECO:0000256" key="3">
    <source>
        <dbReference type="ARBA" id="ARBA00012438"/>
    </source>
</evidence>
<evidence type="ECO:0000256" key="8">
    <source>
        <dbReference type="ARBA" id="ARBA00022777"/>
    </source>
</evidence>
<keyword evidence="4" id="KW-0597">Phosphoprotein</keyword>
<dbReference type="SMART" id="SM00911">
    <property type="entry name" value="HWE_HK"/>
    <property type="match status" value="1"/>
</dbReference>
<organism evidence="12 13">
    <name type="scientific">Pseudorhodoplanes sinuspersici</name>
    <dbReference type="NCBI Taxonomy" id="1235591"/>
    <lineage>
        <taxon>Bacteria</taxon>
        <taxon>Pseudomonadati</taxon>
        <taxon>Pseudomonadota</taxon>
        <taxon>Alphaproteobacteria</taxon>
        <taxon>Hyphomicrobiales</taxon>
        <taxon>Pseudorhodoplanes</taxon>
    </lineage>
</organism>
<gene>
    <name evidence="12" type="ORF">CAK95_08365</name>
</gene>
<dbReference type="Pfam" id="PF07536">
    <property type="entry name" value="HWE_HK"/>
    <property type="match status" value="1"/>
</dbReference>
<dbReference type="GO" id="GO:0005524">
    <property type="term" value="F:ATP binding"/>
    <property type="evidence" value="ECO:0007669"/>
    <property type="project" value="UniProtKB-KW"/>
</dbReference>
<sequence>MPLRDRTTFREQVMPRVLLALLILAGVLLSVYIANQEARQYRTVERLRIGEIIDSHFGTVSEHILARSSLAKTVARFFVPPPLSTPRALGAFGDRALGLAPDLTTIGWLPEVVDPPQAAEVLQALRAAGVEQPGFRGPGDKPIDPATLKRPMFPIVDIAPEKNRFVLGVDAGAFPERLQAILQAKRSHDVSRTRPLSLVQSPDERALLLYAPIYDEGGGFLGVMGFGFRIDHFFRNALSAGRVPRGATVSVFTHDMTQPLYRLTAGGVDDTPKTPSALFERKMEFGNSELRFVYSVPRNLSREGFIRGLWMASAGFALTGASALLLGFIWNRANALSEEVASRRSAEDRLKVLIHELNHRVRNVMAVAQAVVRLSFTPGLSLAEIQKTAEGRLQALARALSLLTDSDWKSLSLQSLISEEIIPFAGRISMDGPDIALRARAAQTFALLFYELATNAAKHGALSVPDGKVDLTWRIDNLGGDPIFHLHWKESGGPRVDAPSRRGFGELLVRRIAPRDVAGKSQVRYDADGFEYELEAPLQELIGPQKDEDAPQARA</sequence>
<dbReference type="PANTHER" id="PTHR41523:SF7">
    <property type="entry name" value="HISTIDINE KINASE"/>
    <property type="match status" value="1"/>
</dbReference>
<dbReference type="Proteomes" id="UP000194137">
    <property type="component" value="Chromosome"/>
</dbReference>
<keyword evidence="9" id="KW-0067">ATP-binding</keyword>
<keyword evidence="11" id="KW-0472">Membrane</keyword>
<dbReference type="GO" id="GO:0004673">
    <property type="term" value="F:protein histidine kinase activity"/>
    <property type="evidence" value="ECO:0007669"/>
    <property type="project" value="UniProtKB-EC"/>
</dbReference>
<reference evidence="12 13" key="1">
    <citation type="submission" date="2017-05" db="EMBL/GenBank/DDBJ databases">
        <title>Full genome sequence of Pseudorhodoplanes sinuspersici.</title>
        <authorList>
            <person name="Dastgheib S.M.M."/>
            <person name="Shavandi M."/>
            <person name="Tirandaz H."/>
        </authorList>
    </citation>
    <scope>NUCLEOTIDE SEQUENCE [LARGE SCALE GENOMIC DNA]</scope>
    <source>
        <strain evidence="12 13">RIPI110</strain>
    </source>
</reference>
<dbReference type="InterPro" id="IPR006189">
    <property type="entry name" value="CHASE_dom"/>
</dbReference>
<evidence type="ECO:0000256" key="9">
    <source>
        <dbReference type="ARBA" id="ARBA00022840"/>
    </source>
</evidence>
<evidence type="ECO:0000313" key="13">
    <source>
        <dbReference type="Proteomes" id="UP000194137"/>
    </source>
</evidence>
<dbReference type="AlphaFoldDB" id="A0A1W6ZNW9"/>
<dbReference type="GO" id="GO:0007165">
    <property type="term" value="P:signal transduction"/>
    <property type="evidence" value="ECO:0007669"/>
    <property type="project" value="UniProtKB-ARBA"/>
</dbReference>
<evidence type="ECO:0000313" key="12">
    <source>
        <dbReference type="EMBL" id="ARP99096.1"/>
    </source>
</evidence>
<evidence type="ECO:0000256" key="7">
    <source>
        <dbReference type="ARBA" id="ARBA00022741"/>
    </source>
</evidence>
<keyword evidence="5" id="KW-0808">Transferase</keyword>
<dbReference type="InterPro" id="IPR036890">
    <property type="entry name" value="HATPase_C_sf"/>
</dbReference>
<keyword evidence="10" id="KW-1133">Transmembrane helix</keyword>
<dbReference type="KEGG" id="psin:CAK95_08365"/>
<dbReference type="EC" id="2.7.13.3" evidence="3"/>
<keyword evidence="8" id="KW-0418">Kinase</keyword>
<dbReference type="InterPro" id="IPR011102">
    <property type="entry name" value="Sig_transdc_His_kinase_HWE"/>
</dbReference>
<keyword evidence="7" id="KW-0547">Nucleotide-binding</keyword>